<dbReference type="CDD" id="cd00761">
    <property type="entry name" value="Glyco_tranf_GTA_type"/>
    <property type="match status" value="1"/>
</dbReference>
<dbReference type="SUPFAM" id="SSF53448">
    <property type="entry name" value="Nucleotide-diphospho-sugar transferases"/>
    <property type="match status" value="1"/>
</dbReference>
<organism evidence="2 3">
    <name type="scientific">Bacteroides intestinalis</name>
    <dbReference type="NCBI Taxonomy" id="329854"/>
    <lineage>
        <taxon>Bacteria</taxon>
        <taxon>Pseudomonadati</taxon>
        <taxon>Bacteroidota</taxon>
        <taxon>Bacteroidia</taxon>
        <taxon>Bacteroidales</taxon>
        <taxon>Bacteroidaceae</taxon>
        <taxon>Bacteroides</taxon>
    </lineage>
</organism>
<dbReference type="Proteomes" id="UP000283850">
    <property type="component" value="Unassembled WGS sequence"/>
</dbReference>
<dbReference type="RefSeq" id="WP_022392307.1">
    <property type="nucleotide sequence ID" value="NZ_QRZF01000001.1"/>
</dbReference>
<evidence type="ECO:0000259" key="1">
    <source>
        <dbReference type="Pfam" id="PF00535"/>
    </source>
</evidence>
<comment type="caution">
    <text evidence="2">The sequence shown here is derived from an EMBL/GenBank/DDBJ whole genome shotgun (WGS) entry which is preliminary data.</text>
</comment>
<dbReference type="EMBL" id="QRZF01000001">
    <property type="protein sequence ID" value="RGV58458.1"/>
    <property type="molecule type" value="Genomic_DNA"/>
</dbReference>
<feature type="domain" description="Glycosyltransferase 2-like" evidence="1">
    <location>
        <begin position="7"/>
        <end position="137"/>
    </location>
</feature>
<dbReference type="AlphaFoldDB" id="A0A412YLU1"/>
<name>A0A412YLU1_9BACE</name>
<gene>
    <name evidence="2" type="ORF">DWW10_02200</name>
</gene>
<keyword evidence="2" id="KW-0808">Transferase</keyword>
<dbReference type="InterPro" id="IPR029044">
    <property type="entry name" value="Nucleotide-diphossugar_trans"/>
</dbReference>
<proteinExistence type="predicted"/>
<evidence type="ECO:0000313" key="2">
    <source>
        <dbReference type="EMBL" id="RGV58458.1"/>
    </source>
</evidence>
<reference evidence="2 3" key="1">
    <citation type="submission" date="2018-08" db="EMBL/GenBank/DDBJ databases">
        <title>A genome reference for cultivated species of the human gut microbiota.</title>
        <authorList>
            <person name="Zou Y."/>
            <person name="Xue W."/>
            <person name="Luo G."/>
        </authorList>
    </citation>
    <scope>NUCLEOTIDE SEQUENCE [LARGE SCALE GENOMIC DNA]</scope>
    <source>
        <strain evidence="2 3">AF14-32</strain>
    </source>
</reference>
<dbReference type="Gene3D" id="3.90.550.10">
    <property type="entry name" value="Spore Coat Polysaccharide Biosynthesis Protein SpsA, Chain A"/>
    <property type="match status" value="1"/>
</dbReference>
<sequence length="310" mass="35964">MEKKVAVIIPAYKSRFLQQTLDSMVVQTNQDFTVYIGDDASPHDLKNIVSLYQGKLDIVYHRFEINLGKKDLPGHWERCIEMSKEPVIWFFSDDDLMPCDGIERVLKALQECGEKNIMFRFPLVVVDDENNEMYANPSFTGEKISGYNFLLDKLEGRIRSAACEYVFSRDVYQKGTGFVKFPLAWCSDDATWTKFADCAKGIIALPGKPVCWRNVEGENISNSDCYDSRKIEATRLFLKWIINYYPAKLNEKKLHHALKTYVYTILHYSVNNNFGLCELWKICRILWTIRPSIALSVAFRMCKVKLNIKR</sequence>
<protein>
    <submittedName>
        <fullName evidence="2">Glycosyltransferase family 2 protein</fullName>
    </submittedName>
</protein>
<dbReference type="InterPro" id="IPR001173">
    <property type="entry name" value="Glyco_trans_2-like"/>
</dbReference>
<dbReference type="PANTHER" id="PTHR22916:SF3">
    <property type="entry name" value="UDP-GLCNAC:BETAGAL BETA-1,3-N-ACETYLGLUCOSAMINYLTRANSFERASE-LIKE PROTEIN 1"/>
    <property type="match status" value="1"/>
</dbReference>
<evidence type="ECO:0000313" key="3">
    <source>
        <dbReference type="Proteomes" id="UP000283850"/>
    </source>
</evidence>
<dbReference type="Pfam" id="PF00535">
    <property type="entry name" value="Glycos_transf_2"/>
    <property type="match status" value="1"/>
</dbReference>
<dbReference type="PANTHER" id="PTHR22916">
    <property type="entry name" value="GLYCOSYLTRANSFERASE"/>
    <property type="match status" value="1"/>
</dbReference>
<dbReference type="GO" id="GO:0016758">
    <property type="term" value="F:hexosyltransferase activity"/>
    <property type="evidence" value="ECO:0007669"/>
    <property type="project" value="UniProtKB-ARBA"/>
</dbReference>
<accession>A0A412YLU1</accession>